<dbReference type="InterPro" id="IPR004265">
    <property type="entry name" value="Dirigent"/>
</dbReference>
<comment type="caution">
    <text evidence="5">The sequence shown here is derived from an EMBL/GenBank/DDBJ whole genome shotgun (WGS) entry which is preliminary data.</text>
</comment>
<keyword evidence="4" id="KW-0052">Apoplast</keyword>
<evidence type="ECO:0000256" key="4">
    <source>
        <dbReference type="RuleBase" id="RU363099"/>
    </source>
</evidence>
<dbReference type="Pfam" id="PF03018">
    <property type="entry name" value="Dirigent"/>
    <property type="match status" value="1"/>
</dbReference>
<comment type="subunit">
    <text evidence="2 4">Homodimer.</text>
</comment>
<dbReference type="Gene3D" id="2.40.480.10">
    <property type="entry name" value="Allene oxide cyclase-like"/>
    <property type="match status" value="1"/>
</dbReference>
<organism evidence="5 6">
    <name type="scientific">Camellia sinensis var. sinensis</name>
    <name type="common">China tea</name>
    <dbReference type="NCBI Taxonomy" id="542762"/>
    <lineage>
        <taxon>Eukaryota</taxon>
        <taxon>Viridiplantae</taxon>
        <taxon>Streptophyta</taxon>
        <taxon>Embryophyta</taxon>
        <taxon>Tracheophyta</taxon>
        <taxon>Spermatophyta</taxon>
        <taxon>Magnoliopsida</taxon>
        <taxon>eudicotyledons</taxon>
        <taxon>Gunneridae</taxon>
        <taxon>Pentapetalae</taxon>
        <taxon>asterids</taxon>
        <taxon>Ericales</taxon>
        <taxon>Theaceae</taxon>
        <taxon>Camellia</taxon>
    </lineage>
</organism>
<keyword evidence="6" id="KW-1185">Reference proteome</keyword>
<evidence type="ECO:0000256" key="3">
    <source>
        <dbReference type="ARBA" id="ARBA00022525"/>
    </source>
</evidence>
<feature type="chain" id="PRO_5020927585" description="Dirigent protein" evidence="4">
    <location>
        <begin position="21"/>
        <end position="191"/>
    </location>
</feature>
<keyword evidence="3 4" id="KW-0964">Secreted</keyword>
<keyword evidence="4" id="KW-0732">Signal</keyword>
<proteinExistence type="inferred from homology"/>
<comment type="similarity">
    <text evidence="1 4">Belongs to the plant dirigent protein family.</text>
</comment>
<name>A0A4S4CXZ3_CAMSN</name>
<evidence type="ECO:0000256" key="2">
    <source>
        <dbReference type="ARBA" id="ARBA00011738"/>
    </source>
</evidence>
<comment type="function">
    <text evidence="4">Dirigent proteins impart stereoselectivity on the phenoxy radical-coupling reaction, yielding optically active lignans from two molecules of coniferyl alcohol in the biosynthesis of lignans, flavonolignans, and alkaloids and thus plays a central role in plant secondary metabolism.</text>
</comment>
<protein>
    <recommendedName>
        <fullName evidence="4">Dirigent protein</fullName>
    </recommendedName>
</protein>
<gene>
    <name evidence="5" type="ORF">TEA_026452</name>
</gene>
<comment type="subcellular location">
    <subcellularLocation>
        <location evidence="4">Secreted</location>
        <location evidence="4">Extracellular space</location>
        <location evidence="4">Apoplast</location>
    </subcellularLocation>
</comment>
<dbReference type="InterPro" id="IPR044859">
    <property type="entry name" value="Allene_oxi_cyc_Dirigent"/>
</dbReference>
<dbReference type="AlphaFoldDB" id="A0A4S4CXZ3"/>
<dbReference type="Proteomes" id="UP000306102">
    <property type="component" value="Unassembled WGS sequence"/>
</dbReference>
<evidence type="ECO:0000313" key="6">
    <source>
        <dbReference type="Proteomes" id="UP000306102"/>
    </source>
</evidence>
<accession>A0A4S4CXZ3</accession>
<evidence type="ECO:0000256" key="1">
    <source>
        <dbReference type="ARBA" id="ARBA00010746"/>
    </source>
</evidence>
<dbReference type="PANTHER" id="PTHR21495">
    <property type="entry name" value="NUCLEOPORIN-RELATED"/>
    <property type="match status" value="1"/>
</dbReference>
<evidence type="ECO:0000313" key="5">
    <source>
        <dbReference type="EMBL" id="THF94558.1"/>
    </source>
</evidence>
<sequence>MGKQLCAILILCSMVISITAVHGITEDPISVEKWFDNLTNSKQKVTKLEFYFQDMRGGKNPTSIQVAGANTTNTSPTLFGGINMVDNPLTVGPELSSKQLGRAQGIYGASSMEEMCLLTLVNLAFTDGKYNGSTLALLGRNPILEEYREMSIVGGSGLFRLARGIATAKTYSINATSGYGVVHYHVMAIHY</sequence>
<reference evidence="5 6" key="1">
    <citation type="journal article" date="2018" name="Proc. Natl. Acad. Sci. U.S.A.">
        <title>Draft genome sequence of Camellia sinensis var. sinensis provides insights into the evolution of the tea genome and tea quality.</title>
        <authorList>
            <person name="Wei C."/>
            <person name="Yang H."/>
            <person name="Wang S."/>
            <person name="Zhao J."/>
            <person name="Liu C."/>
            <person name="Gao L."/>
            <person name="Xia E."/>
            <person name="Lu Y."/>
            <person name="Tai Y."/>
            <person name="She G."/>
            <person name="Sun J."/>
            <person name="Cao H."/>
            <person name="Tong W."/>
            <person name="Gao Q."/>
            <person name="Li Y."/>
            <person name="Deng W."/>
            <person name="Jiang X."/>
            <person name="Wang W."/>
            <person name="Chen Q."/>
            <person name="Zhang S."/>
            <person name="Li H."/>
            <person name="Wu J."/>
            <person name="Wang P."/>
            <person name="Li P."/>
            <person name="Shi C."/>
            <person name="Zheng F."/>
            <person name="Jian J."/>
            <person name="Huang B."/>
            <person name="Shan D."/>
            <person name="Shi M."/>
            <person name="Fang C."/>
            <person name="Yue Y."/>
            <person name="Li F."/>
            <person name="Li D."/>
            <person name="Wei S."/>
            <person name="Han B."/>
            <person name="Jiang C."/>
            <person name="Yin Y."/>
            <person name="Xia T."/>
            <person name="Zhang Z."/>
            <person name="Bennetzen J.L."/>
            <person name="Zhao S."/>
            <person name="Wan X."/>
        </authorList>
    </citation>
    <scope>NUCLEOTIDE SEQUENCE [LARGE SCALE GENOMIC DNA]</scope>
    <source>
        <strain evidence="6">cv. Shuchazao</strain>
        <tissue evidence="5">Leaf</tissue>
    </source>
</reference>
<dbReference type="EMBL" id="SDRB02013623">
    <property type="protein sequence ID" value="THF94558.1"/>
    <property type="molecule type" value="Genomic_DNA"/>
</dbReference>
<dbReference type="STRING" id="542762.A0A4S4CXZ3"/>
<dbReference type="GO" id="GO:0048046">
    <property type="term" value="C:apoplast"/>
    <property type="evidence" value="ECO:0007669"/>
    <property type="project" value="UniProtKB-SubCell"/>
</dbReference>
<dbReference type="GO" id="GO:0009699">
    <property type="term" value="P:phenylpropanoid biosynthetic process"/>
    <property type="evidence" value="ECO:0007669"/>
    <property type="project" value="UniProtKB-ARBA"/>
</dbReference>
<feature type="signal peptide" evidence="4">
    <location>
        <begin position="1"/>
        <end position="20"/>
    </location>
</feature>